<dbReference type="AlphaFoldDB" id="A0A1L7UMQ6"/>
<evidence type="ECO:0000313" key="1">
    <source>
        <dbReference type="EMBL" id="CVL09375.1"/>
    </source>
</evidence>
<reference evidence="2" key="1">
    <citation type="journal article" date="2016" name="Genome Biol. Evol.">
        <title>Comparative 'omics' of the Fusarium fujikuroi species complex highlights differences in genetic potential and metabolite synthesis.</title>
        <authorList>
            <person name="Niehaus E.-M."/>
            <person name="Muensterkoetter M."/>
            <person name="Proctor R.H."/>
            <person name="Brown D.W."/>
            <person name="Sharon A."/>
            <person name="Idan Y."/>
            <person name="Oren-Young L."/>
            <person name="Sieber C.M."/>
            <person name="Novak O."/>
            <person name="Pencik A."/>
            <person name="Tarkowska D."/>
            <person name="Hromadova K."/>
            <person name="Freeman S."/>
            <person name="Maymon M."/>
            <person name="Elazar M."/>
            <person name="Youssef S.A."/>
            <person name="El-Shabrawy E.S.M."/>
            <person name="Shalaby A.B.A."/>
            <person name="Houterman P."/>
            <person name="Brock N.L."/>
            <person name="Burkhardt I."/>
            <person name="Tsavkelova E.A."/>
            <person name="Dickschat J.S."/>
            <person name="Galuszka P."/>
            <person name="Gueldener U."/>
            <person name="Tudzynski B."/>
        </authorList>
    </citation>
    <scope>NUCLEOTIDE SEQUENCE [LARGE SCALE GENOMIC DNA]</scope>
    <source>
        <strain evidence="2">MRC7560</strain>
    </source>
</reference>
<dbReference type="Proteomes" id="UP000184255">
    <property type="component" value="Unassembled WGS sequence"/>
</dbReference>
<evidence type="ECO:0000313" key="2">
    <source>
        <dbReference type="Proteomes" id="UP000184255"/>
    </source>
</evidence>
<dbReference type="EMBL" id="FCQH01000049">
    <property type="protein sequence ID" value="CVL09375.1"/>
    <property type="molecule type" value="Genomic_DNA"/>
</dbReference>
<sequence length="315" mass="34983">MDTFDEITTLNTQGLPKQERDRMIASCRGFLRRANATEALSEALAVEKPDFTGFQHSSLTRIKNLFSGLAGDGVDRNLASLQELDLPTIVTLGLCLSTTKIKRMDKEDLQEVIHQAKEIGHRIKSIIYTSLPILQSIQLSVNLVLIYEFNQQAGEYISSLMGNHHVEWNNSVAYAETVPHGNKFRRLTALAMNRVATVYIPLDTTKYDCGIRLTANFSEVMLSTLFGYQPEVYGDRAEISALEHQVAPLLGDDVYRSIQATTIWERGREIRTSCVKATVYAGHVIVIDVAVTRTDAIELVNRGANHVGESGDGLV</sequence>
<name>A0A1L7UMQ6_FUSMA</name>
<gene>
    <name evidence="1" type="ORF">FMAN_15529</name>
</gene>
<accession>A0A1L7UMQ6</accession>
<proteinExistence type="predicted"/>
<dbReference type="GeneID" id="65094769"/>
<organism evidence="1 2">
    <name type="scientific">Fusarium mangiferae</name>
    <name type="common">Mango malformation disease fungus</name>
    <dbReference type="NCBI Taxonomy" id="192010"/>
    <lineage>
        <taxon>Eukaryota</taxon>
        <taxon>Fungi</taxon>
        <taxon>Dikarya</taxon>
        <taxon>Ascomycota</taxon>
        <taxon>Pezizomycotina</taxon>
        <taxon>Sordariomycetes</taxon>
        <taxon>Hypocreomycetidae</taxon>
        <taxon>Hypocreales</taxon>
        <taxon>Nectriaceae</taxon>
        <taxon>Fusarium</taxon>
        <taxon>Fusarium fujikuroi species complex</taxon>
    </lineage>
</organism>
<comment type="caution">
    <text evidence="1">The sequence shown here is derived from an EMBL/GenBank/DDBJ whole genome shotgun (WGS) entry which is preliminary data.</text>
</comment>
<dbReference type="RefSeq" id="XP_041691630.1">
    <property type="nucleotide sequence ID" value="XM_041826341.1"/>
</dbReference>
<dbReference type="VEuPathDB" id="FungiDB:FMAN_15529"/>
<protein>
    <submittedName>
        <fullName evidence="1">Uncharacterized protein</fullName>
    </submittedName>
</protein>
<keyword evidence="2" id="KW-1185">Reference proteome</keyword>